<feature type="transmembrane region" description="Helical" evidence="11">
    <location>
        <begin position="62"/>
        <end position="89"/>
    </location>
</feature>
<evidence type="ECO:0000313" key="14">
    <source>
        <dbReference type="Proteomes" id="UP001159427"/>
    </source>
</evidence>
<keyword evidence="9 10" id="KW-0807">Transducer</keyword>
<sequence length="740" mass="84759">MQKETTRPKQPRGAENMKPVLSNGSTLITSARVDPLLTMNNSSEPNPVTTGTDKVPAFPPSFVYPVATCHILIVAVAALGNFIVCYAIIANKSLRSSPTNLFIFSLAFSDLLTVTLAVPFDIEGLFLNWAWKHGEMMCEAWITVYLITVPTSILTLLALSVDRYKSLEDPLNRFRRFRFMTRKKALIVISVIWLYSLVFALLPVMGWRAFDEFVYEGICYFPFTEIYSTLSSCLNFVIPSLITCGIYIKIYVIARSQSSAFDKEISQQMLSTEAYSRTLRSSKEKRVYLRNDLKVSILRSRSSVILCLPHRLSKRQSLSTATFLLRTTFTWTIILNLLINSKFFKLMRNFIICSILFIKRQLVQDERDISLKNRSFPHCAQFYQYSVLFLSRFQLRNRLTMNNSSEPNPVTTGTDKVPAFPPSFVYPVATCHILIVALAALGNFIVCYAIIANKSLRSSPTNLFIFSLAFSDLLTVTLAVPFDIEGLFLNWAWRHGEMMCEAWITVYLITVPTSILTLLALSVDRYKSLEDPLNRFRRFRFMTRKKALIVISVIWLYSLVFALLPVMGWRAFDEFVYEGICYFPFTEIYSTLSSCLNFVIPSLITCGIYIKIYVIARSQSSAFDKEISQQMLSTEAYSRTLRSSKEKRVYLRNVRAAKTISIFVAVFFFCWVPHSSISITANLCKSCQAKIPHEVRVVFVMFGYLNSALNPFLFAFRNKRFKKQCRKKPPAQNNQEELKT</sequence>
<protein>
    <recommendedName>
        <fullName evidence="12">G-protein coupled receptors family 1 profile domain-containing protein</fullName>
    </recommendedName>
</protein>
<comment type="caution">
    <text evidence="13">The sequence shown here is derived from an EMBL/GenBank/DDBJ whole genome shotgun (WGS) entry which is preliminary data.</text>
</comment>
<feature type="domain" description="G-protein coupled receptors family 1 profile" evidence="12">
    <location>
        <begin position="442"/>
        <end position="714"/>
    </location>
</feature>
<feature type="transmembrane region" description="Helical" evidence="11">
    <location>
        <begin position="185"/>
        <end position="206"/>
    </location>
</feature>
<evidence type="ECO:0000256" key="6">
    <source>
        <dbReference type="ARBA" id="ARBA00023136"/>
    </source>
</evidence>
<evidence type="ECO:0000256" key="5">
    <source>
        <dbReference type="ARBA" id="ARBA00023040"/>
    </source>
</evidence>
<dbReference type="Gene3D" id="1.20.1070.10">
    <property type="entry name" value="Rhodopsin 7-helix transmembrane proteins"/>
    <property type="match status" value="2"/>
</dbReference>
<feature type="transmembrane region" description="Helical" evidence="11">
    <location>
        <begin position="697"/>
        <end position="716"/>
    </location>
</feature>
<dbReference type="CDD" id="cd14967">
    <property type="entry name" value="7tmA_amine_R-like"/>
    <property type="match status" value="1"/>
</dbReference>
<evidence type="ECO:0000259" key="12">
    <source>
        <dbReference type="PROSITE" id="PS50262"/>
    </source>
</evidence>
<feature type="transmembrane region" description="Helical" evidence="11">
    <location>
        <begin position="318"/>
        <end position="339"/>
    </location>
</feature>
<feature type="domain" description="G-protein coupled receptors family 1 profile" evidence="12">
    <location>
        <begin position="80"/>
        <end position="287"/>
    </location>
</feature>
<dbReference type="PRINTS" id="PR00237">
    <property type="entry name" value="GPCRRHODOPSN"/>
</dbReference>
<dbReference type="Proteomes" id="UP001159427">
    <property type="component" value="Unassembled WGS sequence"/>
</dbReference>
<dbReference type="EMBL" id="CALNXI010000976">
    <property type="protein sequence ID" value="CAH3149659.1"/>
    <property type="molecule type" value="Genomic_DNA"/>
</dbReference>
<dbReference type="InterPro" id="IPR017452">
    <property type="entry name" value="GPCR_Rhodpsn_7TM"/>
</dbReference>
<evidence type="ECO:0000256" key="4">
    <source>
        <dbReference type="ARBA" id="ARBA00022989"/>
    </source>
</evidence>
<evidence type="ECO:0000256" key="9">
    <source>
        <dbReference type="ARBA" id="ARBA00023224"/>
    </source>
</evidence>
<feature type="transmembrane region" description="Helical" evidence="11">
    <location>
        <begin position="656"/>
        <end position="677"/>
    </location>
</feature>
<feature type="transmembrane region" description="Helical" evidence="11">
    <location>
        <begin position="424"/>
        <end position="451"/>
    </location>
</feature>
<evidence type="ECO:0000256" key="3">
    <source>
        <dbReference type="ARBA" id="ARBA00022692"/>
    </source>
</evidence>
<evidence type="ECO:0000256" key="7">
    <source>
        <dbReference type="ARBA" id="ARBA00023157"/>
    </source>
</evidence>
<comment type="subcellular location">
    <subcellularLocation>
        <location evidence="1">Cell membrane</location>
        <topology evidence="1">Multi-pass membrane protein</topology>
    </subcellularLocation>
</comment>
<evidence type="ECO:0000256" key="11">
    <source>
        <dbReference type="SAM" id="Phobius"/>
    </source>
</evidence>
<feature type="transmembrane region" description="Helical" evidence="11">
    <location>
        <begin position="547"/>
        <end position="568"/>
    </location>
</feature>
<evidence type="ECO:0000313" key="13">
    <source>
        <dbReference type="EMBL" id="CAH3149659.1"/>
    </source>
</evidence>
<evidence type="ECO:0000256" key="10">
    <source>
        <dbReference type="RuleBase" id="RU000688"/>
    </source>
</evidence>
<keyword evidence="4 11" id="KW-1133">Transmembrane helix</keyword>
<feature type="transmembrane region" description="Helical" evidence="11">
    <location>
        <begin position="588"/>
        <end position="610"/>
    </location>
</feature>
<dbReference type="InterPro" id="IPR000276">
    <property type="entry name" value="GPCR_Rhodpsn"/>
</dbReference>
<organism evidence="13 14">
    <name type="scientific">Porites evermanni</name>
    <dbReference type="NCBI Taxonomy" id="104178"/>
    <lineage>
        <taxon>Eukaryota</taxon>
        <taxon>Metazoa</taxon>
        <taxon>Cnidaria</taxon>
        <taxon>Anthozoa</taxon>
        <taxon>Hexacorallia</taxon>
        <taxon>Scleractinia</taxon>
        <taxon>Fungiina</taxon>
        <taxon>Poritidae</taxon>
        <taxon>Porites</taxon>
    </lineage>
</organism>
<feature type="transmembrane region" description="Helical" evidence="11">
    <location>
        <begin position="101"/>
        <end position="120"/>
    </location>
</feature>
<proteinExistence type="inferred from homology"/>
<keyword evidence="3 10" id="KW-0812">Transmembrane</keyword>
<dbReference type="SMART" id="SM01381">
    <property type="entry name" value="7TM_GPCR_Srsx"/>
    <property type="match status" value="1"/>
</dbReference>
<feature type="transmembrane region" description="Helical" evidence="11">
    <location>
        <begin position="140"/>
        <end position="164"/>
    </location>
</feature>
<comment type="similarity">
    <text evidence="10">Belongs to the G-protein coupled receptor 1 family.</text>
</comment>
<dbReference type="SUPFAM" id="SSF81321">
    <property type="entry name" value="Family A G protein-coupled receptor-like"/>
    <property type="match status" value="2"/>
</dbReference>
<feature type="transmembrane region" description="Helical" evidence="11">
    <location>
        <begin position="226"/>
        <end position="248"/>
    </location>
</feature>
<keyword evidence="2" id="KW-1003">Cell membrane</keyword>
<evidence type="ECO:0000256" key="2">
    <source>
        <dbReference type="ARBA" id="ARBA00022475"/>
    </source>
</evidence>
<feature type="transmembrane region" description="Helical" evidence="11">
    <location>
        <begin position="502"/>
        <end position="526"/>
    </location>
</feature>
<dbReference type="PROSITE" id="PS00237">
    <property type="entry name" value="G_PROTEIN_RECEP_F1_1"/>
    <property type="match status" value="1"/>
</dbReference>
<dbReference type="PANTHER" id="PTHR24248:SF199">
    <property type="entry name" value="IP13425P-RELATED"/>
    <property type="match status" value="1"/>
</dbReference>
<keyword evidence="14" id="KW-1185">Reference proteome</keyword>
<name>A0ABN8PVH0_9CNID</name>
<dbReference type="PANTHER" id="PTHR24248">
    <property type="entry name" value="ADRENERGIC RECEPTOR-RELATED G-PROTEIN COUPLED RECEPTOR"/>
    <property type="match status" value="1"/>
</dbReference>
<keyword evidence="7" id="KW-1015">Disulfide bond</keyword>
<gene>
    <name evidence="13" type="ORF">PEVE_00044998</name>
</gene>
<dbReference type="PROSITE" id="PS50262">
    <property type="entry name" value="G_PROTEIN_RECEP_F1_2"/>
    <property type="match status" value="2"/>
</dbReference>
<accession>A0ABN8PVH0</accession>
<evidence type="ECO:0000256" key="8">
    <source>
        <dbReference type="ARBA" id="ARBA00023170"/>
    </source>
</evidence>
<reference evidence="13 14" key="1">
    <citation type="submission" date="2022-05" db="EMBL/GenBank/DDBJ databases">
        <authorList>
            <consortium name="Genoscope - CEA"/>
            <person name="William W."/>
        </authorList>
    </citation>
    <scope>NUCLEOTIDE SEQUENCE [LARGE SCALE GENOMIC DNA]</scope>
</reference>
<dbReference type="Pfam" id="PF00001">
    <property type="entry name" value="7tm_1"/>
    <property type="match status" value="2"/>
</dbReference>
<feature type="transmembrane region" description="Helical" evidence="11">
    <location>
        <begin position="463"/>
        <end position="482"/>
    </location>
</feature>
<keyword evidence="8 10" id="KW-0675">Receptor</keyword>
<evidence type="ECO:0000256" key="1">
    <source>
        <dbReference type="ARBA" id="ARBA00004651"/>
    </source>
</evidence>
<keyword evidence="5 10" id="KW-0297">G-protein coupled receptor</keyword>
<keyword evidence="6 11" id="KW-0472">Membrane</keyword>